<organism evidence="6 7">
    <name type="scientific">Paenibacillus allorhizosphaerae</name>
    <dbReference type="NCBI Taxonomy" id="2849866"/>
    <lineage>
        <taxon>Bacteria</taxon>
        <taxon>Bacillati</taxon>
        <taxon>Bacillota</taxon>
        <taxon>Bacilli</taxon>
        <taxon>Bacillales</taxon>
        <taxon>Paenibacillaceae</taxon>
        <taxon>Paenibacillus</taxon>
    </lineage>
</organism>
<keyword evidence="2" id="KW-0472">Membrane</keyword>
<dbReference type="InterPro" id="IPR041033">
    <property type="entry name" value="SpaA_PFL_dom_1"/>
</dbReference>
<dbReference type="Pfam" id="PF17961">
    <property type="entry name" value="Big_8"/>
    <property type="match status" value="1"/>
</dbReference>
<dbReference type="NCBIfam" id="TIGR01167">
    <property type="entry name" value="LPXTG_anchor"/>
    <property type="match status" value="1"/>
</dbReference>
<feature type="compositionally biased region" description="Low complexity" evidence="1">
    <location>
        <begin position="986"/>
        <end position="999"/>
    </location>
</feature>
<sequence length="1141" mass="121581">MNKKTSLVVIALVLFIQSFYGALLSHASTGQQISENILTGVTLTVKDANGNTVTDPVYEQGASVTLDYTWELPNGHGYKSGAVYTFWLPVQFKLYNDISAELKKDDGSSVGTFQVEASSRQVTMVFNEKVENDDVHGTLTFHTQFDKQTIQGSTEQQIYFPIRNGYTITLHFKPSVKSSVEKSGIPQGYNADRIHWTVDVNKTLETVKNATVADRLPAGLTMATPVTAAVYRLQVNLDGSVLRGDPLSGDQYEAALNAGELTVKFKNETISGAYRIEFSTEIVDSSLSTFTNEAVFKGDNVPEIRSSATVNVQRGSHLKKAVTGYDAKTQTITWAILYNYDEKRIPQADASLTDQFDALHELVPGSLAVYPMALDSSGKETAGSPLTAGVDYNWLPAAGAGKKGFTLSFTRDVTSAYKIVYKTKATDRVYENGKITNTVTSATYSDTNSQNVIQMIVNKSRGAVDYQNKTVSWTIRLNEDQYPMNNIVLTDTFTNGGLTLVPGSLSITSQSVASSVYDVVYRASNPSAVTDGFVIKLNNNSVTSATYAVTYKTYFNVDWLAAGKTSFLNTAKMDWDGGSKEVTASFDPNNETKNNGFKFGSYNAASKQLLWAVGINYNGKELANARIVDNLLKGQTLVPGSVKVYNMIVAPDGGGSKGAEVAASGYSVSQNGTELIVQFNNKIQAPYWLEFATSLEGQVIENIVTNTANVFDGVSPVSKDLKGSVTIPHGGEYVFKDGKQTGDRIDWSIAVNRGQSFVQDAKLTDTPSGNQVLIPESFHLYPTAVTSGGDVSKSGPELTKDVDYRLQIQTDDTGSQTFVLSFLKEIRSAYILEYQSLIVANNGDHVSNTVRFSGTNVQTVIVPTTKDIIVGVSSGSGTGSGTRGTLTVKKMDEANASVKLEGAVFSLYRQAGPDRIWINTLTTSSAGTAEFKNLLSGSYVLKEVTAPAGYVLDSKEYPVTINSTAGVALNVTNKKSGGGNPGGNPGTDNPGTDTPGTDTPDSETPDTDSPGSGTPGSGPSTPGESTPGTPGQSPAAPGTPTPNNPGSVTPNPDTPAIEIPTPGTPSGEKPEAGQPPDEVVITPQDSPSSDGATPSGSAPDNVPTGERLPKTGEDSPLAMQIAGICLILLGVVWRKKFLSIK</sequence>
<feature type="domain" description="Collagen binding" evidence="3">
    <location>
        <begin position="461"/>
        <end position="572"/>
    </location>
</feature>
<dbReference type="InterPro" id="IPR041171">
    <property type="entry name" value="SDR_Ig"/>
</dbReference>
<name>A0ABM8VLF5_9BACL</name>
<comment type="caution">
    <text evidence="6">The sequence shown here is derived from an EMBL/GenBank/DDBJ whole genome shotgun (WGS) entry which is preliminary data.</text>
</comment>
<feature type="compositionally biased region" description="Gly residues" evidence="1">
    <location>
        <begin position="976"/>
        <end position="985"/>
    </location>
</feature>
<evidence type="ECO:0000313" key="6">
    <source>
        <dbReference type="EMBL" id="CAG7648553.1"/>
    </source>
</evidence>
<keyword evidence="2" id="KW-0812">Transmembrane</keyword>
<keyword evidence="2" id="KW-1133">Transmembrane helix</keyword>
<feature type="domain" description="SDR-like Ig" evidence="5">
    <location>
        <begin position="59"/>
        <end position="153"/>
    </location>
</feature>
<feature type="transmembrane region" description="Helical" evidence="2">
    <location>
        <begin position="1117"/>
        <end position="1133"/>
    </location>
</feature>
<dbReference type="Proteomes" id="UP000730618">
    <property type="component" value="Unassembled WGS sequence"/>
</dbReference>
<feature type="compositionally biased region" description="Polar residues" evidence="1">
    <location>
        <begin position="1083"/>
        <end position="1098"/>
    </location>
</feature>
<dbReference type="EMBL" id="CAJVCE010000012">
    <property type="protein sequence ID" value="CAG7648553.1"/>
    <property type="molecule type" value="Genomic_DNA"/>
</dbReference>
<proteinExistence type="predicted"/>
<evidence type="ECO:0000259" key="4">
    <source>
        <dbReference type="Pfam" id="PF17802"/>
    </source>
</evidence>
<dbReference type="Pfam" id="PF17802">
    <property type="entry name" value="SpaA"/>
    <property type="match status" value="1"/>
</dbReference>
<gene>
    <name evidence="6" type="ORF">PAECIP111802_04245</name>
</gene>
<evidence type="ECO:0008006" key="8">
    <source>
        <dbReference type="Google" id="ProtNLM"/>
    </source>
</evidence>
<feature type="domain" description="SpaA-like prealbumin fold" evidence="4">
    <location>
        <begin position="884"/>
        <end position="975"/>
    </location>
</feature>
<protein>
    <recommendedName>
        <fullName evidence="8">LPXTG cell wall anchor domain-containing protein</fullName>
    </recommendedName>
</protein>
<accession>A0ABM8VLF5</accession>
<evidence type="ECO:0000259" key="5">
    <source>
        <dbReference type="Pfam" id="PF17961"/>
    </source>
</evidence>
<dbReference type="Pfam" id="PF05737">
    <property type="entry name" value="Collagen_bind"/>
    <property type="match status" value="5"/>
</dbReference>
<feature type="domain" description="Collagen binding" evidence="3">
    <location>
        <begin position="325"/>
        <end position="440"/>
    </location>
</feature>
<keyword evidence="7" id="KW-1185">Reference proteome</keyword>
<dbReference type="RefSeq" id="WP_218100531.1">
    <property type="nucleotide sequence ID" value="NZ_CAJVCE010000012.1"/>
</dbReference>
<feature type="compositionally biased region" description="Low complexity" evidence="1">
    <location>
        <begin position="1007"/>
        <end position="1036"/>
    </location>
</feature>
<feature type="domain" description="Collagen binding" evidence="3">
    <location>
        <begin position="735"/>
        <end position="859"/>
    </location>
</feature>
<feature type="region of interest" description="Disordered" evidence="1">
    <location>
        <begin position="972"/>
        <end position="1114"/>
    </location>
</feature>
<reference evidence="6 7" key="1">
    <citation type="submission" date="2021-06" db="EMBL/GenBank/DDBJ databases">
        <authorList>
            <person name="Criscuolo A."/>
        </authorList>
    </citation>
    <scope>NUCLEOTIDE SEQUENCE [LARGE SCALE GENOMIC DNA]</scope>
    <source>
        <strain evidence="7">CIP 111802</strain>
    </source>
</reference>
<evidence type="ECO:0000256" key="2">
    <source>
        <dbReference type="SAM" id="Phobius"/>
    </source>
</evidence>
<evidence type="ECO:0000313" key="7">
    <source>
        <dbReference type="Proteomes" id="UP000730618"/>
    </source>
</evidence>
<feature type="domain" description="Collagen binding" evidence="3">
    <location>
        <begin position="178"/>
        <end position="303"/>
    </location>
</feature>
<evidence type="ECO:0000259" key="3">
    <source>
        <dbReference type="Pfam" id="PF05737"/>
    </source>
</evidence>
<dbReference type="InterPro" id="IPR008456">
    <property type="entry name" value="Collagen-bd_dom"/>
</dbReference>
<evidence type="ECO:0000256" key="1">
    <source>
        <dbReference type="SAM" id="MobiDB-lite"/>
    </source>
</evidence>
<feature type="domain" description="Collagen binding" evidence="3">
    <location>
        <begin position="594"/>
        <end position="708"/>
    </location>
</feature>